<name>A0ABR8QRI8_9BACI</name>
<dbReference type="InterPro" id="IPR029068">
    <property type="entry name" value="Glyas_Bleomycin-R_OHBP_Dase"/>
</dbReference>
<dbReference type="Proteomes" id="UP000657931">
    <property type="component" value="Unassembled WGS sequence"/>
</dbReference>
<comment type="caution">
    <text evidence="2">The sequence shown here is derived from an EMBL/GenBank/DDBJ whole genome shotgun (WGS) entry which is preliminary data.</text>
</comment>
<accession>A0ABR8QRI8</accession>
<protein>
    <submittedName>
        <fullName evidence="2">VOC family protein</fullName>
    </submittedName>
</protein>
<proteinExistence type="predicted"/>
<dbReference type="InterPro" id="IPR004360">
    <property type="entry name" value="Glyas_Fos-R_dOase_dom"/>
</dbReference>
<sequence length="129" mass="14716">MEVFLISLKIDSKINNVFIHVSNLKYSATWYATLMGLTIDEEKIQSPVFNLPVTGETGLSLDDHTKDPSFVFKPASHAMFNLYTNDIDKAYQFVISNDIKIVKEMEWVGELAYFLIADPDENVLMLCNM</sequence>
<dbReference type="PROSITE" id="PS51819">
    <property type="entry name" value="VOC"/>
    <property type="match status" value="1"/>
</dbReference>
<evidence type="ECO:0000313" key="3">
    <source>
        <dbReference type="Proteomes" id="UP000657931"/>
    </source>
</evidence>
<dbReference type="EMBL" id="JACSQT010000007">
    <property type="protein sequence ID" value="MBD7938164.1"/>
    <property type="molecule type" value="Genomic_DNA"/>
</dbReference>
<organism evidence="2 3">
    <name type="scientific">Cytobacillus stercorigallinarum</name>
    <dbReference type="NCBI Taxonomy" id="2762240"/>
    <lineage>
        <taxon>Bacteria</taxon>
        <taxon>Bacillati</taxon>
        <taxon>Bacillota</taxon>
        <taxon>Bacilli</taxon>
        <taxon>Bacillales</taxon>
        <taxon>Bacillaceae</taxon>
        <taxon>Cytobacillus</taxon>
    </lineage>
</organism>
<evidence type="ECO:0000259" key="1">
    <source>
        <dbReference type="PROSITE" id="PS51819"/>
    </source>
</evidence>
<keyword evidence="3" id="KW-1185">Reference proteome</keyword>
<reference evidence="2 3" key="1">
    <citation type="submission" date="2020-08" db="EMBL/GenBank/DDBJ databases">
        <title>A Genomic Blueprint of the Chicken Gut Microbiome.</title>
        <authorList>
            <person name="Gilroy R."/>
            <person name="Ravi A."/>
            <person name="Getino M."/>
            <person name="Pursley I."/>
            <person name="Horton D.L."/>
            <person name="Alikhan N.-F."/>
            <person name="Baker D."/>
            <person name="Gharbi K."/>
            <person name="Hall N."/>
            <person name="Watson M."/>
            <person name="Adriaenssens E.M."/>
            <person name="Foster-Nyarko E."/>
            <person name="Jarju S."/>
            <person name="Secka A."/>
            <person name="Antonio M."/>
            <person name="Oren A."/>
            <person name="Chaudhuri R."/>
            <person name="La Ragione R.M."/>
            <person name="Hildebrand F."/>
            <person name="Pallen M.J."/>
        </authorList>
    </citation>
    <scope>NUCLEOTIDE SEQUENCE [LARGE SCALE GENOMIC DNA]</scope>
    <source>
        <strain evidence="2 3">Sa5YUA1</strain>
    </source>
</reference>
<dbReference type="InterPro" id="IPR037523">
    <property type="entry name" value="VOC_core"/>
</dbReference>
<evidence type="ECO:0000313" key="2">
    <source>
        <dbReference type="EMBL" id="MBD7938164.1"/>
    </source>
</evidence>
<dbReference type="RefSeq" id="WP_191815093.1">
    <property type="nucleotide sequence ID" value="NZ_JACSQT010000007.1"/>
</dbReference>
<dbReference type="SUPFAM" id="SSF54593">
    <property type="entry name" value="Glyoxalase/Bleomycin resistance protein/Dihydroxybiphenyl dioxygenase"/>
    <property type="match status" value="1"/>
</dbReference>
<dbReference type="Gene3D" id="3.10.180.10">
    <property type="entry name" value="2,3-Dihydroxybiphenyl 1,2-Dioxygenase, domain 1"/>
    <property type="match status" value="1"/>
</dbReference>
<dbReference type="Pfam" id="PF00903">
    <property type="entry name" value="Glyoxalase"/>
    <property type="match status" value="1"/>
</dbReference>
<gene>
    <name evidence="2" type="ORF">H9655_14115</name>
</gene>
<feature type="domain" description="VOC" evidence="1">
    <location>
        <begin position="13"/>
        <end position="129"/>
    </location>
</feature>